<dbReference type="Pfam" id="PF00225">
    <property type="entry name" value="Kinesin"/>
    <property type="match status" value="1"/>
</dbReference>
<feature type="compositionally biased region" description="Polar residues" evidence="9">
    <location>
        <begin position="67"/>
        <end position="81"/>
    </location>
</feature>
<evidence type="ECO:0000256" key="8">
    <source>
        <dbReference type="PROSITE-ProRule" id="PRU00283"/>
    </source>
</evidence>
<evidence type="ECO:0000256" key="6">
    <source>
        <dbReference type="ARBA" id="ARBA00023212"/>
    </source>
</evidence>
<comment type="subcellular location">
    <subcellularLocation>
        <location evidence="1">Cytoplasm</location>
        <location evidence="1">Cytoskeleton</location>
    </subcellularLocation>
</comment>
<dbReference type="EMBL" id="UYJE01004971">
    <property type="protein sequence ID" value="VDI32856.1"/>
    <property type="molecule type" value="Genomic_DNA"/>
</dbReference>
<feature type="domain" description="Kinesin motor" evidence="10">
    <location>
        <begin position="206"/>
        <end position="529"/>
    </location>
</feature>
<feature type="compositionally biased region" description="Low complexity" evidence="9">
    <location>
        <begin position="132"/>
        <end position="141"/>
    </location>
</feature>
<protein>
    <submittedName>
        <fullName evidence="11">Kinesin family member 2/24</fullName>
    </submittedName>
</protein>
<feature type="region of interest" description="Disordered" evidence="9">
    <location>
        <begin position="747"/>
        <end position="767"/>
    </location>
</feature>
<feature type="compositionally biased region" description="Basic and acidic residues" evidence="9">
    <location>
        <begin position="1213"/>
        <end position="1223"/>
    </location>
</feature>
<feature type="compositionally biased region" description="Basic and acidic residues" evidence="9">
    <location>
        <begin position="1066"/>
        <end position="1085"/>
    </location>
</feature>
<feature type="region of interest" description="Disordered" evidence="9">
    <location>
        <begin position="685"/>
        <end position="707"/>
    </location>
</feature>
<evidence type="ECO:0000256" key="9">
    <source>
        <dbReference type="SAM" id="MobiDB-lite"/>
    </source>
</evidence>
<comment type="caution">
    <text evidence="11">The sequence shown here is derived from an EMBL/GenBank/DDBJ whole genome shotgun (WGS) entry which is preliminary data.</text>
</comment>
<feature type="compositionally biased region" description="Basic residues" evidence="9">
    <location>
        <begin position="571"/>
        <end position="581"/>
    </location>
</feature>
<feature type="region of interest" description="Disordered" evidence="9">
    <location>
        <begin position="67"/>
        <end position="99"/>
    </location>
</feature>
<feature type="compositionally biased region" description="Basic and acidic residues" evidence="9">
    <location>
        <begin position="583"/>
        <end position="604"/>
    </location>
</feature>
<feature type="compositionally biased region" description="Polar residues" evidence="9">
    <location>
        <begin position="1152"/>
        <end position="1198"/>
    </location>
</feature>
<evidence type="ECO:0000256" key="3">
    <source>
        <dbReference type="ARBA" id="ARBA00022741"/>
    </source>
</evidence>
<dbReference type="PROSITE" id="PS00411">
    <property type="entry name" value="KINESIN_MOTOR_1"/>
    <property type="match status" value="1"/>
</dbReference>
<feature type="region of interest" description="Disordered" evidence="9">
    <location>
        <begin position="561"/>
        <end position="664"/>
    </location>
</feature>
<dbReference type="SUPFAM" id="SSF47769">
    <property type="entry name" value="SAM/Pointed domain"/>
    <property type="match status" value="1"/>
</dbReference>
<dbReference type="GO" id="GO:0005524">
    <property type="term" value="F:ATP binding"/>
    <property type="evidence" value="ECO:0007669"/>
    <property type="project" value="UniProtKB-UniRule"/>
</dbReference>
<evidence type="ECO:0000313" key="11">
    <source>
        <dbReference type="EMBL" id="VDI32856.1"/>
    </source>
</evidence>
<keyword evidence="5 8" id="KW-0505">Motor protein</keyword>
<dbReference type="PANTHER" id="PTHR47971">
    <property type="entry name" value="KINESIN-RELATED PROTEIN 6"/>
    <property type="match status" value="1"/>
</dbReference>
<evidence type="ECO:0000256" key="5">
    <source>
        <dbReference type="ARBA" id="ARBA00023175"/>
    </source>
</evidence>
<evidence type="ECO:0000256" key="4">
    <source>
        <dbReference type="ARBA" id="ARBA00022840"/>
    </source>
</evidence>
<dbReference type="GO" id="GO:0003777">
    <property type="term" value="F:microtubule motor activity"/>
    <property type="evidence" value="ECO:0007669"/>
    <property type="project" value="InterPro"/>
</dbReference>
<dbReference type="InterPro" id="IPR027640">
    <property type="entry name" value="Kinesin-like_fam"/>
</dbReference>
<feature type="compositionally biased region" description="Basic residues" evidence="9">
    <location>
        <begin position="163"/>
        <end position="174"/>
    </location>
</feature>
<feature type="compositionally biased region" description="Basic and acidic residues" evidence="9">
    <location>
        <begin position="1004"/>
        <end position="1024"/>
    </location>
</feature>
<comment type="similarity">
    <text evidence="7">Belongs to the TRAFAC class myosin-kinesin ATPase superfamily. Kinesin family. KIN-13 subfamily.</text>
</comment>
<keyword evidence="12" id="KW-1185">Reference proteome</keyword>
<evidence type="ECO:0000313" key="12">
    <source>
        <dbReference type="Proteomes" id="UP000596742"/>
    </source>
</evidence>
<feature type="binding site" evidence="8">
    <location>
        <begin position="296"/>
        <end position="303"/>
    </location>
    <ligand>
        <name>ATP</name>
        <dbReference type="ChEBI" id="CHEBI:30616"/>
    </ligand>
</feature>
<feature type="compositionally biased region" description="Polar residues" evidence="9">
    <location>
        <begin position="1250"/>
        <end position="1290"/>
    </location>
</feature>
<dbReference type="GO" id="GO:0007019">
    <property type="term" value="P:microtubule depolymerization"/>
    <property type="evidence" value="ECO:0007669"/>
    <property type="project" value="TreeGrafter"/>
</dbReference>
<evidence type="ECO:0000256" key="7">
    <source>
        <dbReference type="ARBA" id="ARBA00061030"/>
    </source>
</evidence>
<feature type="region of interest" description="Disordered" evidence="9">
    <location>
        <begin position="1061"/>
        <end position="1099"/>
    </location>
</feature>
<proteinExistence type="inferred from homology"/>
<reference evidence="11" key="1">
    <citation type="submission" date="2018-11" db="EMBL/GenBank/DDBJ databases">
        <authorList>
            <person name="Alioto T."/>
            <person name="Alioto T."/>
        </authorList>
    </citation>
    <scope>NUCLEOTIDE SEQUENCE</scope>
</reference>
<dbReference type="InterPro" id="IPR001752">
    <property type="entry name" value="Kinesin_motor_dom"/>
</dbReference>
<dbReference type="GO" id="GO:0007018">
    <property type="term" value="P:microtubule-based movement"/>
    <property type="evidence" value="ECO:0007669"/>
    <property type="project" value="InterPro"/>
</dbReference>
<feature type="compositionally biased region" description="Basic and acidic residues" evidence="9">
    <location>
        <begin position="142"/>
        <end position="152"/>
    </location>
</feature>
<keyword evidence="4 8" id="KW-0067">ATP-binding</keyword>
<organism evidence="11 12">
    <name type="scientific">Mytilus galloprovincialis</name>
    <name type="common">Mediterranean mussel</name>
    <dbReference type="NCBI Taxonomy" id="29158"/>
    <lineage>
        <taxon>Eukaryota</taxon>
        <taxon>Metazoa</taxon>
        <taxon>Spiralia</taxon>
        <taxon>Lophotrochozoa</taxon>
        <taxon>Mollusca</taxon>
        <taxon>Bivalvia</taxon>
        <taxon>Autobranchia</taxon>
        <taxon>Pteriomorphia</taxon>
        <taxon>Mytilida</taxon>
        <taxon>Mytiloidea</taxon>
        <taxon>Mytilidae</taxon>
        <taxon>Mytilinae</taxon>
        <taxon>Mytilus</taxon>
    </lineage>
</organism>
<keyword evidence="3 8" id="KW-0547">Nucleotide-binding</keyword>
<feature type="compositionally biased region" description="Low complexity" evidence="9">
    <location>
        <begin position="1240"/>
        <end position="1249"/>
    </location>
</feature>
<dbReference type="GO" id="GO:0008017">
    <property type="term" value="F:microtubule binding"/>
    <property type="evidence" value="ECO:0007669"/>
    <property type="project" value="InterPro"/>
</dbReference>
<feature type="region of interest" description="Disordered" evidence="9">
    <location>
        <begin position="1001"/>
        <end position="1036"/>
    </location>
</feature>
<evidence type="ECO:0000256" key="2">
    <source>
        <dbReference type="ARBA" id="ARBA00022701"/>
    </source>
</evidence>
<feature type="compositionally biased region" description="Low complexity" evidence="9">
    <location>
        <begin position="758"/>
        <end position="767"/>
    </location>
</feature>
<dbReference type="Proteomes" id="UP000596742">
    <property type="component" value="Unassembled WGS sequence"/>
</dbReference>
<dbReference type="Gene3D" id="3.40.850.10">
    <property type="entry name" value="Kinesin motor domain"/>
    <property type="match status" value="1"/>
</dbReference>
<keyword evidence="2" id="KW-0493">Microtubule</keyword>
<dbReference type="InterPro" id="IPR013761">
    <property type="entry name" value="SAM/pointed_sf"/>
</dbReference>
<dbReference type="PROSITE" id="PS50067">
    <property type="entry name" value="KINESIN_MOTOR_2"/>
    <property type="match status" value="1"/>
</dbReference>
<dbReference type="InterPro" id="IPR019821">
    <property type="entry name" value="Kinesin_motor_CS"/>
</dbReference>
<dbReference type="Gene3D" id="1.10.150.50">
    <property type="entry name" value="Transcription Factor, Ets-1"/>
    <property type="match status" value="1"/>
</dbReference>
<evidence type="ECO:0000256" key="1">
    <source>
        <dbReference type="ARBA" id="ARBA00004245"/>
    </source>
</evidence>
<feature type="region of interest" description="Disordered" evidence="9">
    <location>
        <begin position="1150"/>
        <end position="1290"/>
    </location>
</feature>
<dbReference type="FunFam" id="3.40.850.10:FF:000012">
    <property type="entry name" value="Kinesin-like protein"/>
    <property type="match status" value="1"/>
</dbReference>
<feature type="compositionally biased region" description="Polar residues" evidence="9">
    <location>
        <begin position="1341"/>
        <end position="1355"/>
    </location>
</feature>
<evidence type="ECO:0000259" key="10">
    <source>
        <dbReference type="PROSITE" id="PS50067"/>
    </source>
</evidence>
<keyword evidence="6" id="KW-0206">Cytoskeleton</keyword>
<feature type="compositionally biased region" description="Low complexity" evidence="9">
    <location>
        <begin position="640"/>
        <end position="653"/>
    </location>
</feature>
<dbReference type="CDD" id="cd01367">
    <property type="entry name" value="KISc_KIF2_like"/>
    <property type="match status" value="1"/>
</dbReference>
<accession>A0A8B6EDB7</accession>
<dbReference type="PANTHER" id="PTHR47971:SF20">
    <property type="entry name" value="KINESIN-LIKE PROTEIN KIF24"/>
    <property type="match status" value="1"/>
</dbReference>
<keyword evidence="6" id="KW-0963">Cytoplasm</keyword>
<feature type="region of interest" description="Disordered" evidence="9">
    <location>
        <begin position="132"/>
        <end position="205"/>
    </location>
</feature>
<feature type="region of interest" description="Disordered" evidence="9">
    <location>
        <begin position="1328"/>
        <end position="1355"/>
    </location>
</feature>
<feature type="region of interest" description="Disordered" evidence="9">
    <location>
        <begin position="1122"/>
        <end position="1141"/>
    </location>
</feature>
<dbReference type="GO" id="GO:0005874">
    <property type="term" value="C:microtubule"/>
    <property type="evidence" value="ECO:0007669"/>
    <property type="project" value="UniProtKB-KW"/>
</dbReference>
<dbReference type="InterPro" id="IPR027417">
    <property type="entry name" value="P-loop_NTPase"/>
</dbReference>
<dbReference type="InterPro" id="IPR036961">
    <property type="entry name" value="Kinesin_motor_dom_sf"/>
</dbReference>
<sequence length="1432" mass="157865">MGTLYECLKEARLEKYYPTLRVNGITKSEALARLTPQDCAAIGITSHDDRRRFVELINIIKSVHTTEPSNLSAARPNSHNPSPRKRNRSPLVSGNRGRGDQALHAVSDVRVHERPINPPSQTSHAELLRLLDSSESESSSDSSDHSDYEPATKHLNAASSPPRVRRSVVNRIKQKGYNYGVPSNAPSTPTSSKSRSRTSHSSAIERIKVCVRKRPRNKREIKNTDDDIAKAESDTTLTVNEPKAAVDLRAYTLQHEFIFDEVFNEKCSNEDVYIRATRPLINCVFEGGTASCFAYGQTGAGKTHTMMGNQEIPGQYLLAAHDIYSIIDSKQYGAGLKVWVSFFEIYCGQLFDLLNKRNRLQAREDGSNRVCIAGLTETECKDVQALMQVIDYGNNARSKGATGVNPDSSRSHAVLQLEVRNSSDKRVGRISFIDLAGSERASDVTDTDRQTRLEGAEINQSLLALKECIRSIDQESKHKPFRQSKLTHILKESFTGNSKTCMIANISPTKSSCEHTLNTLRYADRVKELRKQGIPAGSRASVSSSLLLNIPPSGGPSVFHPNNILCSSTPVRHKTTRHTGSHRGAERGSERDNRGPERDFHLDPNETPIKGLGVKRKTVNKSAAKPAQPKPTPSVPTRTSVVRHVARSSSSQSESDHVDSDSCNIDTNAKTVKPATASGQNVPVIKSTDTENDFPTTDFNNEEELNDLNRSSGKYGTLPVSRANNPTGGSALKLSTAGHPLPVVDWSSHGAIPKHTGSQSSQVLSSSAAPVLRQKVYKDPGEQEINEPHVSNDLSQKKPGNHIAPAGNNLSQPKTNTKSVPSSTEVTTPRLSDSSPQHHNQFQPVLSESFEDDMLFDKPSFQSSVSQRIQRTPSNGDNGMNNLGLSRGREVQLKTPQDPSVHPILPAVMPAKSSDLTTFSQRSPARFKSHFEQPELEPPPFHLALVNPTESRPKLARTPPLILTQSHAESQGFHRPNVDISSILEGVNEHRRMQLDMEANAQKTHGERNHHVERKNLRPDRNESLSEQLPLDTSPLSTNQWYQTPADFAVHIATSIQKSVNISTDQHSDHEDTQNPERNNNKYDKYNFAPSEENSPSYRPVVQEFEETGLKTVEDNLSEFLPIQKRPGNHDKPAQSLSVAHRDVASRLKSAFSKNEPYSSRSKPAQNNLSGHSDSGLATTVSSDNTHIGSPKMLNNNHSKQKSKENSALSDSDIYKHARDSLHHVKKGRQPRSRSPVSDRSTGSTGSRTPVSQRNIYSPVSQRTVHSPVSQRNLYSPVNQRNVNSPVGSSRSINNVIKTEKLNIGSAFSPIHPQPVTTSALSKTTVGHSHKDIVHPKPVLSPTSSDPRSVDTESTSLRQRLISSHEDQLASVTSLCKQEMKLLLGAKAGQKTFDEYIMRVSGILSQKMSAIRLLQEQIDGYVASKLQDEEIS</sequence>
<feature type="compositionally biased region" description="Polar residues" evidence="9">
    <location>
        <begin position="808"/>
        <end position="840"/>
    </location>
</feature>
<name>A0A8B6EDB7_MYTGA</name>
<dbReference type="SUPFAM" id="SSF52540">
    <property type="entry name" value="P-loop containing nucleoside triphosphate hydrolases"/>
    <property type="match status" value="1"/>
</dbReference>
<gene>
    <name evidence="11" type="ORF">MGAL_10B083985</name>
</gene>
<dbReference type="SMART" id="SM00129">
    <property type="entry name" value="KISc"/>
    <property type="match status" value="1"/>
</dbReference>
<dbReference type="OrthoDB" id="3176171at2759"/>
<feature type="region of interest" description="Disordered" evidence="9">
    <location>
        <begin position="780"/>
        <end position="840"/>
    </location>
</feature>
<dbReference type="PRINTS" id="PR00380">
    <property type="entry name" value="KINESINHEAVY"/>
</dbReference>